<dbReference type="Gene3D" id="1.10.1660.10">
    <property type="match status" value="1"/>
</dbReference>
<feature type="region of interest" description="Disordered" evidence="2">
    <location>
        <begin position="119"/>
        <end position="141"/>
    </location>
</feature>
<accession>A0ABT2TJ55</accession>
<reference evidence="4 5" key="1">
    <citation type="journal article" date="2021" name="ISME Commun">
        <title>Automated analysis of genomic sequences facilitates high-throughput and comprehensive description of bacteria.</title>
        <authorList>
            <person name="Hitch T.C.A."/>
        </authorList>
    </citation>
    <scope>NUCLEOTIDE SEQUENCE [LARGE SCALE GENOMIC DNA]</scope>
    <source>
        <strain evidence="4 5">Sanger_109</strain>
    </source>
</reference>
<evidence type="ECO:0000256" key="1">
    <source>
        <dbReference type="ARBA" id="ARBA00023125"/>
    </source>
</evidence>
<dbReference type="InterPro" id="IPR009061">
    <property type="entry name" value="DNA-bd_dom_put_sf"/>
</dbReference>
<feature type="domain" description="HTH merR-type" evidence="3">
    <location>
        <begin position="2"/>
        <end position="70"/>
    </location>
</feature>
<evidence type="ECO:0000313" key="5">
    <source>
        <dbReference type="Proteomes" id="UP001652442"/>
    </source>
</evidence>
<gene>
    <name evidence="4" type="ORF">OCV88_04230</name>
</gene>
<dbReference type="Pfam" id="PF13411">
    <property type="entry name" value="MerR_1"/>
    <property type="match status" value="1"/>
</dbReference>
<dbReference type="InterPro" id="IPR047057">
    <property type="entry name" value="MerR_fam"/>
</dbReference>
<dbReference type="SUPFAM" id="SSF46955">
    <property type="entry name" value="Putative DNA-binding domain"/>
    <property type="match status" value="1"/>
</dbReference>
<evidence type="ECO:0000313" key="4">
    <source>
        <dbReference type="EMBL" id="MCU6761549.1"/>
    </source>
</evidence>
<comment type="caution">
    <text evidence="4">The sequence shown here is derived from an EMBL/GenBank/DDBJ whole genome shotgun (WGS) entry which is preliminary data.</text>
</comment>
<dbReference type="PANTHER" id="PTHR30204">
    <property type="entry name" value="REDOX-CYCLING DRUG-SENSING TRANSCRIPTIONAL ACTIVATOR SOXR"/>
    <property type="match status" value="1"/>
</dbReference>
<organism evidence="4 5">
    <name type="scientific">Brotonthovivens ammoniilytica</name>
    <dbReference type="NCBI Taxonomy" id="2981725"/>
    <lineage>
        <taxon>Bacteria</taxon>
        <taxon>Bacillati</taxon>
        <taxon>Bacillota</taxon>
        <taxon>Clostridia</taxon>
        <taxon>Lachnospirales</taxon>
        <taxon>Lachnospiraceae</taxon>
        <taxon>Brotonthovivens</taxon>
    </lineage>
</organism>
<dbReference type="SMART" id="SM00422">
    <property type="entry name" value="HTH_MERR"/>
    <property type="match status" value="1"/>
</dbReference>
<dbReference type="PROSITE" id="PS50937">
    <property type="entry name" value="HTH_MERR_2"/>
    <property type="match status" value="1"/>
</dbReference>
<name>A0ABT2TJ55_9FIRM</name>
<sequence>MYYTIKQFAKMFHTTEHTIRYYTDINLLPCQRDGGNRRIFDEESINWMQGITCLKGCGASIEDIKEYCNLCRLPEEKENLIARYQIILRSRKQAYKRVEEARKTAKYMDEKVKHYEDILAGAAPDDTNPRSWTAENRPQHH</sequence>
<dbReference type="InterPro" id="IPR000551">
    <property type="entry name" value="MerR-type_HTH_dom"/>
</dbReference>
<dbReference type="RefSeq" id="WP_158424344.1">
    <property type="nucleotide sequence ID" value="NZ_JAOQJQ010000001.1"/>
</dbReference>
<proteinExistence type="predicted"/>
<dbReference type="EMBL" id="JAOQJQ010000001">
    <property type="protein sequence ID" value="MCU6761549.1"/>
    <property type="molecule type" value="Genomic_DNA"/>
</dbReference>
<evidence type="ECO:0000256" key="2">
    <source>
        <dbReference type="SAM" id="MobiDB-lite"/>
    </source>
</evidence>
<protein>
    <submittedName>
        <fullName evidence="4">MerR family transcriptional regulator</fullName>
    </submittedName>
</protein>
<dbReference type="CDD" id="cd01109">
    <property type="entry name" value="HTH_YyaN"/>
    <property type="match status" value="1"/>
</dbReference>
<keyword evidence="1" id="KW-0238">DNA-binding</keyword>
<keyword evidence="5" id="KW-1185">Reference proteome</keyword>
<dbReference type="Proteomes" id="UP001652442">
    <property type="component" value="Unassembled WGS sequence"/>
</dbReference>
<dbReference type="PANTHER" id="PTHR30204:SF98">
    <property type="entry name" value="HTH-TYPE TRANSCRIPTIONAL REGULATOR ADHR"/>
    <property type="match status" value="1"/>
</dbReference>
<evidence type="ECO:0000259" key="3">
    <source>
        <dbReference type="PROSITE" id="PS50937"/>
    </source>
</evidence>
<feature type="compositionally biased region" description="Polar residues" evidence="2">
    <location>
        <begin position="129"/>
        <end position="141"/>
    </location>
</feature>